<accession>A0A0D2MAG1</accession>
<dbReference type="OrthoDB" id="608866at2759"/>
<feature type="compositionally biased region" description="Acidic residues" evidence="1">
    <location>
        <begin position="466"/>
        <end position="482"/>
    </location>
</feature>
<evidence type="ECO:0000256" key="1">
    <source>
        <dbReference type="SAM" id="MobiDB-lite"/>
    </source>
</evidence>
<protein>
    <recommendedName>
        <fullName evidence="2">Myb-like domain-containing protein</fullName>
    </recommendedName>
</protein>
<feature type="non-terminal residue" evidence="3">
    <location>
        <position position="482"/>
    </location>
</feature>
<dbReference type="PANTHER" id="PTHR46993:SF4">
    <property type="entry name" value="MYB-LIKE HTH TRANSCRIPTIONAL REGULATOR FAMILY PROTEIN"/>
    <property type="match status" value="1"/>
</dbReference>
<proteinExistence type="predicted"/>
<dbReference type="Gene3D" id="1.10.246.220">
    <property type="match status" value="1"/>
</dbReference>
<feature type="domain" description="Myb-like" evidence="2">
    <location>
        <begin position="362"/>
        <end position="408"/>
    </location>
</feature>
<feature type="region of interest" description="Disordered" evidence="1">
    <location>
        <begin position="213"/>
        <end position="334"/>
    </location>
</feature>
<dbReference type="PROSITE" id="PS50090">
    <property type="entry name" value="MYB_LIKE"/>
    <property type="match status" value="1"/>
</dbReference>
<dbReference type="InterPro" id="IPR001005">
    <property type="entry name" value="SANT/Myb"/>
</dbReference>
<feature type="compositionally biased region" description="Gly residues" evidence="1">
    <location>
        <begin position="294"/>
        <end position="315"/>
    </location>
</feature>
<evidence type="ECO:0000313" key="4">
    <source>
        <dbReference type="Proteomes" id="UP000054498"/>
    </source>
</evidence>
<dbReference type="KEGG" id="mng:MNEG_7689"/>
<dbReference type="GeneID" id="25740565"/>
<feature type="region of interest" description="Disordered" evidence="1">
    <location>
        <begin position="424"/>
        <end position="482"/>
    </location>
</feature>
<reference evidence="3 4" key="1">
    <citation type="journal article" date="2013" name="BMC Genomics">
        <title>Reconstruction of the lipid metabolism for the microalga Monoraphidium neglectum from its genome sequence reveals characteristics suitable for biofuel production.</title>
        <authorList>
            <person name="Bogen C."/>
            <person name="Al-Dilaimi A."/>
            <person name="Albersmeier A."/>
            <person name="Wichmann J."/>
            <person name="Grundmann M."/>
            <person name="Rupp O."/>
            <person name="Lauersen K.J."/>
            <person name="Blifernez-Klassen O."/>
            <person name="Kalinowski J."/>
            <person name="Goesmann A."/>
            <person name="Mussgnug J.H."/>
            <person name="Kruse O."/>
        </authorList>
    </citation>
    <scope>NUCLEOTIDE SEQUENCE [LARGE SCALE GENOMIC DNA]</scope>
    <source>
        <strain evidence="3 4">SAG 48.87</strain>
    </source>
</reference>
<dbReference type="PANTHER" id="PTHR46993">
    <property type="entry name" value="MYB TRANSCRIPTION FACTOR"/>
    <property type="match status" value="1"/>
</dbReference>
<organism evidence="3 4">
    <name type="scientific">Monoraphidium neglectum</name>
    <dbReference type="NCBI Taxonomy" id="145388"/>
    <lineage>
        <taxon>Eukaryota</taxon>
        <taxon>Viridiplantae</taxon>
        <taxon>Chlorophyta</taxon>
        <taxon>core chlorophytes</taxon>
        <taxon>Chlorophyceae</taxon>
        <taxon>CS clade</taxon>
        <taxon>Sphaeropleales</taxon>
        <taxon>Selenastraceae</taxon>
        <taxon>Monoraphidium</taxon>
    </lineage>
</organism>
<evidence type="ECO:0000313" key="3">
    <source>
        <dbReference type="EMBL" id="KIZ00270.1"/>
    </source>
</evidence>
<gene>
    <name evidence="3" type="ORF">MNEG_7689</name>
</gene>
<dbReference type="InterPro" id="IPR009057">
    <property type="entry name" value="Homeodomain-like_sf"/>
</dbReference>
<dbReference type="SUPFAM" id="SSF46689">
    <property type="entry name" value="Homeodomain-like"/>
    <property type="match status" value="1"/>
</dbReference>
<keyword evidence="4" id="KW-1185">Reference proteome</keyword>
<evidence type="ECO:0000259" key="2">
    <source>
        <dbReference type="PROSITE" id="PS50090"/>
    </source>
</evidence>
<dbReference type="RefSeq" id="XP_013899289.1">
    <property type="nucleotide sequence ID" value="XM_014043835.1"/>
</dbReference>
<dbReference type="CDD" id="cd11660">
    <property type="entry name" value="SANT_TRF"/>
    <property type="match status" value="1"/>
</dbReference>
<name>A0A0D2MAG1_9CHLO</name>
<dbReference type="EMBL" id="KK101605">
    <property type="protein sequence ID" value="KIZ00270.1"/>
    <property type="molecule type" value="Genomic_DNA"/>
</dbReference>
<sequence length="482" mass="49015">MEDLDADKLEHLSALVYGVVGAPGAPCSVPAPVTCRLLLRCMLPAFTPADQLNTADSDGVLVALGSIASLAGGCAGEFPAAVDLARITPPAPLLAAAAALHLARGVAAAVRQEGAAPEVGRVQEVLEGLLQDSQLEAILPDTDLRDRAAEVVAELGACAGGGLAPGDVEALTARVEALFDAAALQADLEAYANAAWQELGPTYLQAHAREVLSGGEQPPAPGHATYGKPADVFMSEPSPPLRRDEGPGADGGTGPAPTSDGAPLPFGGGDPEVLDGTAAAAAAAPPPAEALSPHGGGGGGAGARRGAITGAGGGARGREMRWDSPSPAPQRAPAGPAVVALPGGNTVAINTSPALKRRKVCRWTPDETDALVNLTYAHGPGNWRTILDAAGDRLRSRTQARCGWRVDLKDKWRNLENAGKVLRDRREQREAARANGYLPAEPAAPGAGRAKGRGGRRSGGGRSGVEVEEGIEDSDDDWDDGP</sequence>
<dbReference type="Proteomes" id="UP000054498">
    <property type="component" value="Unassembled WGS sequence"/>
</dbReference>
<dbReference type="AlphaFoldDB" id="A0A0D2MAG1"/>